<dbReference type="InterPro" id="IPR024033">
    <property type="entry name" value="OXTCase_su_AllG_h-dom"/>
</dbReference>
<dbReference type="Gene3D" id="3.90.1700.10">
    <property type="entry name" value="v583 domain like"/>
    <property type="match status" value="1"/>
</dbReference>
<keyword evidence="2" id="KW-1185">Reference proteome</keyword>
<dbReference type="Gene3D" id="3.40.50.720">
    <property type="entry name" value="NAD(P)-binding Rossmann-like Domain"/>
    <property type="match status" value="1"/>
</dbReference>
<dbReference type="AlphaFoldDB" id="A0A1X7MPA1"/>
<evidence type="ECO:0008006" key="3">
    <source>
        <dbReference type="Google" id="ProtNLM"/>
    </source>
</evidence>
<reference evidence="1 2" key="1">
    <citation type="submission" date="2017-04" db="EMBL/GenBank/DDBJ databases">
        <authorList>
            <person name="Afonso C.L."/>
            <person name="Miller P.J."/>
            <person name="Scott M.A."/>
            <person name="Spackman E."/>
            <person name="Goraichik I."/>
            <person name="Dimitrov K.M."/>
            <person name="Suarez D.L."/>
            <person name="Swayne D.E."/>
        </authorList>
    </citation>
    <scope>NUCLEOTIDE SEQUENCE [LARGE SCALE GENOMIC DNA]</scope>
    <source>
        <strain evidence="1 2">LMG26642</strain>
    </source>
</reference>
<proteinExistence type="predicted"/>
<dbReference type="InterPro" id="IPR009499">
    <property type="entry name" value="AllG-like"/>
</dbReference>
<dbReference type="Gene3D" id="3.90.1710.10">
    <property type="entry name" value="Enterococcus faecalis V583 domain"/>
    <property type="match status" value="1"/>
</dbReference>
<dbReference type="OrthoDB" id="6193532at2"/>
<dbReference type="Gene3D" id="1.10.10.660">
    <property type="entry name" value="conserved protein of unknown function from Enterococcus faecalis V583"/>
    <property type="match status" value="1"/>
</dbReference>
<dbReference type="Pfam" id="PF06545">
    <property type="entry name" value="AllG"/>
    <property type="match status" value="1"/>
</dbReference>
<organism evidence="1 2">
    <name type="scientific">Carnobacterium iners</name>
    <dbReference type="NCBI Taxonomy" id="1073423"/>
    <lineage>
        <taxon>Bacteria</taxon>
        <taxon>Bacillati</taxon>
        <taxon>Bacillota</taxon>
        <taxon>Bacilli</taxon>
        <taxon>Lactobacillales</taxon>
        <taxon>Carnobacteriaceae</taxon>
        <taxon>Carnobacterium</taxon>
    </lineage>
</organism>
<evidence type="ECO:0000313" key="1">
    <source>
        <dbReference type="EMBL" id="SMH26525.1"/>
    </source>
</evidence>
<dbReference type="Proteomes" id="UP000193435">
    <property type="component" value="Unassembled WGS sequence"/>
</dbReference>
<dbReference type="EMBL" id="FXBJ01000002">
    <property type="protein sequence ID" value="SMH26525.1"/>
    <property type="molecule type" value="Genomic_DNA"/>
</dbReference>
<accession>A0A1X7MPA1</accession>
<name>A0A1X7MPA1_9LACT</name>
<sequence>MSKMNNLFNQDLKVINIGTVKFNKEMEIQQTESVQVNWQPPAGGNIKLLNALDLIADNDKIEEANKEVIKRMKDAHPYLIDIGQALDVIPGMHARLILHSGPPITWERMAGPVKGAIIGALIFEELAHNEEEAVKLIEAGEIEFAPCNEHSTVGPMAGIVSPSMPVHVIENVVHGNRTYCTVNEGLGKVLRFGAYSSEVIERLKWLQEVYAPALKKALSLTEEGIDIKSITAQALHMGDECHNRNKASTSLFYREISGYFLQTDLEKNEIKEVLNFIKGNEHYFLNLSMPASKAALDASHGVAHSTVVTTMARNGVEFGIRISGLGKDEWFTAPANFVEGLFFPGFSAEDAAPDLGDSCITETMGIGGFAMGASPAIVQFVGGDVDDAIRNSEQMYTITVGENSNYSLPPLNFRGSALGIDLRKVIDTGVLPIINTGMAHKVAGIGQIGAGIVHPPKECFEDALMAFVEKYKAETTA</sequence>
<gene>
    <name evidence="1" type="ORF">SAMN04488700_0181</name>
</gene>
<evidence type="ECO:0000313" key="2">
    <source>
        <dbReference type="Proteomes" id="UP000193435"/>
    </source>
</evidence>
<dbReference type="STRING" id="1073423.SAMN04488700_0181"/>
<protein>
    <recommendedName>
        <fullName evidence="3">DUF1116 domain-containing protein</fullName>
    </recommendedName>
</protein>